<sequence>DARVDVWWLLRRCAIVKAMDEGTRGNVEVALKAWGREKTHLCATFDDLKLFKSNEKELSRQVLVAKTSGACGADCESPTIQTFSRSHRGPAAHAGAAPVRDIFSAGYLLREARGLRSPLITTATDLLAPKSRLKLPVSAVAIVEGTQKKRKAGTKGGKPPTEGSAFVVGPL</sequence>
<reference evidence="2 3" key="1">
    <citation type="submission" date="2016-03" db="EMBL/GenBank/DDBJ databases">
        <title>Trachymyrmex septentrionalis WGS genome.</title>
        <authorList>
            <person name="Nygaard S."/>
            <person name="Hu H."/>
            <person name="Boomsma J."/>
            <person name="Zhang G."/>
        </authorList>
    </citation>
    <scope>NUCLEOTIDE SEQUENCE [LARGE SCALE GENOMIC DNA]</scope>
    <source>
        <strain evidence="2">Tsep2-gDNA-1</strain>
        <tissue evidence="2">Whole body</tissue>
    </source>
</reference>
<accession>A0A195FNY0</accession>
<keyword evidence="3" id="KW-1185">Reference proteome</keyword>
<evidence type="ECO:0000256" key="1">
    <source>
        <dbReference type="SAM" id="MobiDB-lite"/>
    </source>
</evidence>
<protein>
    <submittedName>
        <fullName evidence="2">Uncharacterized protein</fullName>
    </submittedName>
</protein>
<gene>
    <name evidence="2" type="ORF">ALC56_03259</name>
</gene>
<dbReference type="Proteomes" id="UP000078541">
    <property type="component" value="Unassembled WGS sequence"/>
</dbReference>
<evidence type="ECO:0000313" key="2">
    <source>
        <dbReference type="EMBL" id="KYN42121.1"/>
    </source>
</evidence>
<name>A0A195FNY0_9HYME</name>
<evidence type="ECO:0000313" key="3">
    <source>
        <dbReference type="Proteomes" id="UP000078541"/>
    </source>
</evidence>
<organism evidence="2 3">
    <name type="scientific">Trachymyrmex septentrionalis</name>
    <dbReference type="NCBI Taxonomy" id="34720"/>
    <lineage>
        <taxon>Eukaryota</taxon>
        <taxon>Metazoa</taxon>
        <taxon>Ecdysozoa</taxon>
        <taxon>Arthropoda</taxon>
        <taxon>Hexapoda</taxon>
        <taxon>Insecta</taxon>
        <taxon>Pterygota</taxon>
        <taxon>Neoptera</taxon>
        <taxon>Endopterygota</taxon>
        <taxon>Hymenoptera</taxon>
        <taxon>Apocrita</taxon>
        <taxon>Aculeata</taxon>
        <taxon>Formicoidea</taxon>
        <taxon>Formicidae</taxon>
        <taxon>Myrmicinae</taxon>
        <taxon>Trachymyrmex</taxon>
    </lineage>
</organism>
<proteinExistence type="predicted"/>
<dbReference type="EMBL" id="KQ981382">
    <property type="protein sequence ID" value="KYN42121.1"/>
    <property type="molecule type" value="Genomic_DNA"/>
</dbReference>
<dbReference type="AlphaFoldDB" id="A0A195FNY0"/>
<feature type="region of interest" description="Disordered" evidence="1">
    <location>
        <begin position="147"/>
        <end position="171"/>
    </location>
</feature>
<feature type="non-terminal residue" evidence="2">
    <location>
        <position position="1"/>
    </location>
</feature>